<dbReference type="Pfam" id="PF00724">
    <property type="entry name" value="Oxidored_FMN"/>
    <property type="match status" value="1"/>
</dbReference>
<dbReference type="InterPro" id="IPR051793">
    <property type="entry name" value="NADH:flavin_oxidoreductase"/>
</dbReference>
<evidence type="ECO:0000256" key="5">
    <source>
        <dbReference type="ARBA" id="ARBA00022643"/>
    </source>
</evidence>
<reference evidence="12 13" key="1">
    <citation type="submission" date="2024-09" db="EMBL/GenBank/DDBJ databases">
        <authorList>
            <person name="D'Angelo T."/>
        </authorList>
    </citation>
    <scope>NUCLEOTIDE SEQUENCE [LARGE SCALE GENOMIC DNA]</scope>
    <source>
        <strain evidence="12">SAG AM-320-E07</strain>
    </source>
</reference>
<dbReference type="InterPro" id="IPR001155">
    <property type="entry name" value="OxRdtase_FMN_N"/>
</dbReference>
<comment type="cofactor">
    <cofactor evidence="2">
        <name>[4Fe-4S] cluster</name>
        <dbReference type="ChEBI" id="CHEBI:49883"/>
    </cofactor>
</comment>
<dbReference type="InterPro" id="IPR023753">
    <property type="entry name" value="FAD/NAD-binding_dom"/>
</dbReference>
<evidence type="ECO:0000259" key="10">
    <source>
        <dbReference type="Pfam" id="PF00724"/>
    </source>
</evidence>
<evidence type="ECO:0000256" key="4">
    <source>
        <dbReference type="ARBA" id="ARBA00022630"/>
    </source>
</evidence>
<protein>
    <submittedName>
        <fullName evidence="12">FAD-dependent oxidoreductase</fullName>
    </submittedName>
</protein>
<dbReference type="InterPro" id="IPR013785">
    <property type="entry name" value="Aldolase_TIM"/>
</dbReference>
<dbReference type="PANTHER" id="PTHR42917">
    <property type="entry name" value="2,4-DIENOYL-COA REDUCTASE"/>
    <property type="match status" value="1"/>
</dbReference>
<keyword evidence="9" id="KW-0411">Iron-sulfur</keyword>
<evidence type="ECO:0000313" key="13">
    <source>
        <dbReference type="Proteomes" id="UP001593833"/>
    </source>
</evidence>
<comment type="caution">
    <text evidence="12">The sequence shown here is derived from an EMBL/GenBank/DDBJ whole genome shotgun (WGS) entry which is preliminary data.</text>
</comment>
<evidence type="ECO:0000256" key="6">
    <source>
        <dbReference type="ARBA" id="ARBA00022723"/>
    </source>
</evidence>
<comment type="similarity">
    <text evidence="3">In the N-terminal section; belongs to the NADH:flavin oxidoreductase/NADH oxidase family.</text>
</comment>
<keyword evidence="4" id="KW-0285">Flavoprotein</keyword>
<comment type="cofactor">
    <cofactor evidence="1">
        <name>FMN</name>
        <dbReference type="ChEBI" id="CHEBI:58210"/>
    </cofactor>
</comment>
<evidence type="ECO:0000256" key="1">
    <source>
        <dbReference type="ARBA" id="ARBA00001917"/>
    </source>
</evidence>
<dbReference type="Gene3D" id="3.40.50.720">
    <property type="entry name" value="NAD(P)-binding Rossmann-like Domain"/>
    <property type="match status" value="1"/>
</dbReference>
<keyword evidence="5" id="KW-0288">FMN</keyword>
<dbReference type="Gene3D" id="3.20.20.70">
    <property type="entry name" value="Aldolase class I"/>
    <property type="match status" value="1"/>
</dbReference>
<gene>
    <name evidence="12" type="ORF">ACFL6M_00430</name>
</gene>
<keyword evidence="8" id="KW-0408">Iron</keyword>
<evidence type="ECO:0000256" key="9">
    <source>
        <dbReference type="ARBA" id="ARBA00023014"/>
    </source>
</evidence>
<feature type="domain" description="NADH:flavin oxidoreductase/NADH oxidase N-terminal" evidence="10">
    <location>
        <begin position="11"/>
        <end position="344"/>
    </location>
</feature>
<dbReference type="CDD" id="cd02803">
    <property type="entry name" value="OYE_like_FMN_family"/>
    <property type="match status" value="1"/>
</dbReference>
<keyword evidence="13" id="KW-1185">Reference proteome</keyword>
<evidence type="ECO:0000259" key="11">
    <source>
        <dbReference type="Pfam" id="PF07992"/>
    </source>
</evidence>
<dbReference type="SUPFAM" id="SSF51395">
    <property type="entry name" value="FMN-linked oxidoreductases"/>
    <property type="match status" value="1"/>
</dbReference>
<evidence type="ECO:0000256" key="7">
    <source>
        <dbReference type="ARBA" id="ARBA00023002"/>
    </source>
</evidence>
<feature type="domain" description="FAD/NAD(P)-binding" evidence="11">
    <location>
        <begin position="395"/>
        <end position="624"/>
    </location>
</feature>
<dbReference type="PANTHER" id="PTHR42917:SF2">
    <property type="entry name" value="2,4-DIENOYL-COA REDUCTASE [(2E)-ENOYL-COA-PRODUCING]"/>
    <property type="match status" value="1"/>
</dbReference>
<evidence type="ECO:0000313" key="12">
    <source>
        <dbReference type="EMBL" id="MFC1572043.1"/>
    </source>
</evidence>
<dbReference type="SUPFAM" id="SSF51905">
    <property type="entry name" value="FAD/NAD(P)-binding domain"/>
    <property type="match status" value="1"/>
</dbReference>
<dbReference type="Gene3D" id="3.50.50.60">
    <property type="entry name" value="FAD/NAD(P)-binding domain"/>
    <property type="match status" value="1"/>
</dbReference>
<dbReference type="InterPro" id="IPR036188">
    <property type="entry name" value="FAD/NAD-bd_sf"/>
</dbReference>
<sequence length="649" mass="70638">MKPGEKKYPHIFSPGNIGKMEVKNRIKYASTETNFNYGDGYVSDKEVAYMEAQARGGSGMVTTQGAYTDTRGEGQGYVGMMSIADDKFIPGLKRISDVIHKHGAKSVLQLMHCGRVGGVNLEYTVGPSEVKQRIPRFREPVEMTKEQIEICVAEHIEGARRCVEAGYDAVEISGIVGYLLSNFLSSYTNKRTDEYGGSVEGRSRFMTDIVSGIRKKVGPDYPIIIRLCADELLHDRGGNTPEESLQTILLAERAGADCLSVTTGWQESAVSVISRDCKMGQWLFLAKRVREALKPETKVSMAYRLFVPEYPEEALAKGELDFWEACRPMIADPFLPKKILEDRQEDIIPCMACNICLARLFRDAELNCMVRPSLGHESEAEWGFYGFPKAAKSKKVWVIGGGIAGLQTAAIAAEKGHQVTLTEKSDRLGGQASAAANGPWGDEEFQRLVDYMKGYCNRGSVKFEMGKAVTAKDVESSDADSIVVATGAVPHSDIVGTDGSNVVSCLDVMNGKVTPGKSVAILGSGGVAIATALYLLENGEYQITLVHGGKKPGADVNPSYIWRYMSKLKEAKVVRVAFAKPKQISGKGIMVETPDGDQLVEAETVILATMQSVNDLGKARKGLHVIGDALLPRRGNSAVLDGFKMGMRL</sequence>
<keyword evidence="6" id="KW-0479">Metal-binding</keyword>
<evidence type="ECO:0000256" key="2">
    <source>
        <dbReference type="ARBA" id="ARBA00001966"/>
    </source>
</evidence>
<dbReference type="PRINTS" id="PR00368">
    <property type="entry name" value="FADPNR"/>
</dbReference>
<proteinExistence type="inferred from homology"/>
<evidence type="ECO:0000256" key="3">
    <source>
        <dbReference type="ARBA" id="ARBA00011048"/>
    </source>
</evidence>
<evidence type="ECO:0000256" key="8">
    <source>
        <dbReference type="ARBA" id="ARBA00023004"/>
    </source>
</evidence>
<dbReference type="Proteomes" id="UP001593833">
    <property type="component" value="Unassembled WGS sequence"/>
</dbReference>
<name>A0ABV6YI76_UNCEI</name>
<dbReference type="PRINTS" id="PR00411">
    <property type="entry name" value="PNDRDTASEI"/>
</dbReference>
<organism evidence="12 13">
    <name type="scientific">Eiseniibacteriota bacterium</name>
    <dbReference type="NCBI Taxonomy" id="2212470"/>
    <lineage>
        <taxon>Bacteria</taxon>
        <taxon>Candidatus Eiseniibacteriota</taxon>
    </lineage>
</organism>
<dbReference type="Pfam" id="PF07992">
    <property type="entry name" value="Pyr_redox_2"/>
    <property type="match status" value="1"/>
</dbReference>
<dbReference type="EMBL" id="JBHPKH010000002">
    <property type="protein sequence ID" value="MFC1572043.1"/>
    <property type="molecule type" value="Genomic_DNA"/>
</dbReference>
<accession>A0ABV6YI76</accession>
<keyword evidence="7" id="KW-0560">Oxidoreductase</keyword>